<sequence>MDRLTDHLIVISFDCLSSLDLRIIKEMPNFQELLKIGSYCPNVKTIYPSVTYPCHATIVTGNFPSRHGVVSNTKLQPGNPSPDWHWHRHHIKGTTLYDEAKKARLTTAALLWPVTAKAEIDYNMPEIFANRPWHHQIAVSLWNGSTSFQLEMNRRFGHIRNGLFQPQLDDFVLEAAVETIQRKKPNLMLIHFTDLDSHRHYHGFSSEQAHEALKRHDDRLGRIIKALREAGIYDHSTIIALGDHSALDESKAIKPNVLLKEEGLINVNAQGKITDWRAYCKSCDGSAYIYVKDRDDQVTYKKVKALLDKLKVDEKNGIEEVLNGKEAGERGADGTCAFMIEASLGFYITEGLQGEYLDVITSEEVKAGKYTFASHGYSPEKPDYDTILIASGKGIKEGAIVPSMHLTDEGPTFARLLGLHLGDTDGSPVRGLLSL</sequence>
<dbReference type="EMBL" id="QXIR01000060">
    <property type="protein sequence ID" value="RIW27095.1"/>
    <property type="molecule type" value="Genomic_DNA"/>
</dbReference>
<dbReference type="Gene3D" id="3.40.720.10">
    <property type="entry name" value="Alkaline Phosphatase, subunit A"/>
    <property type="match status" value="1"/>
</dbReference>
<organism evidence="1 2">
    <name type="scientific">Bacillus salacetis</name>
    <dbReference type="NCBI Taxonomy" id="2315464"/>
    <lineage>
        <taxon>Bacteria</taxon>
        <taxon>Bacillati</taxon>
        <taxon>Bacillota</taxon>
        <taxon>Bacilli</taxon>
        <taxon>Bacillales</taxon>
        <taxon>Bacillaceae</taxon>
        <taxon>Bacillus</taxon>
    </lineage>
</organism>
<dbReference type="InterPro" id="IPR017850">
    <property type="entry name" value="Alkaline_phosphatase_core_sf"/>
</dbReference>
<dbReference type="InterPro" id="IPR002591">
    <property type="entry name" value="Phosphodiest/P_Trfase"/>
</dbReference>
<dbReference type="CDD" id="cd16018">
    <property type="entry name" value="Enpp"/>
    <property type="match status" value="1"/>
</dbReference>
<comment type="caution">
    <text evidence="1">The sequence shown here is derived from an EMBL/GenBank/DDBJ whole genome shotgun (WGS) entry which is preliminary data.</text>
</comment>
<protein>
    <submittedName>
        <fullName evidence="1">Alkaline phosphatase family protein</fullName>
    </submittedName>
</protein>
<dbReference type="PANTHER" id="PTHR10151:SF120">
    <property type="entry name" value="BIS(5'-ADENOSYL)-TRIPHOSPHATASE"/>
    <property type="match status" value="1"/>
</dbReference>
<name>A0A3A1QLE1_9BACI</name>
<dbReference type="RefSeq" id="WP_119549722.1">
    <property type="nucleotide sequence ID" value="NZ_QXIR01000060.1"/>
</dbReference>
<keyword evidence="2" id="KW-1185">Reference proteome</keyword>
<evidence type="ECO:0000313" key="1">
    <source>
        <dbReference type="EMBL" id="RIW27095.1"/>
    </source>
</evidence>
<dbReference type="SUPFAM" id="SSF53649">
    <property type="entry name" value="Alkaline phosphatase-like"/>
    <property type="match status" value="1"/>
</dbReference>
<dbReference type="Proteomes" id="UP000265801">
    <property type="component" value="Unassembled WGS sequence"/>
</dbReference>
<proteinExistence type="predicted"/>
<accession>A0A3A1QLE1</accession>
<dbReference type="PANTHER" id="PTHR10151">
    <property type="entry name" value="ECTONUCLEOTIDE PYROPHOSPHATASE/PHOSPHODIESTERASE"/>
    <property type="match status" value="1"/>
</dbReference>
<gene>
    <name evidence="1" type="ORF">D3H55_23330</name>
</gene>
<dbReference type="Pfam" id="PF01663">
    <property type="entry name" value="Phosphodiest"/>
    <property type="match status" value="1"/>
</dbReference>
<reference evidence="1 2" key="1">
    <citation type="submission" date="2018-09" db="EMBL/GenBank/DDBJ databases">
        <title>Bacillus saliacetes sp. nov., isolated from Thai shrimp paste (Ka-pi).</title>
        <authorList>
            <person name="Daroonpunt R."/>
            <person name="Tanasupawat S."/>
            <person name="Yiamsombut S."/>
        </authorList>
    </citation>
    <scope>NUCLEOTIDE SEQUENCE [LARGE SCALE GENOMIC DNA]</scope>
    <source>
        <strain evidence="1 2">SKP7-4</strain>
    </source>
</reference>
<dbReference type="OrthoDB" id="9779418at2"/>
<evidence type="ECO:0000313" key="2">
    <source>
        <dbReference type="Proteomes" id="UP000265801"/>
    </source>
</evidence>
<dbReference type="AlphaFoldDB" id="A0A3A1QLE1"/>
<dbReference type="GO" id="GO:0016787">
    <property type="term" value="F:hydrolase activity"/>
    <property type="evidence" value="ECO:0007669"/>
    <property type="project" value="UniProtKB-ARBA"/>
</dbReference>